<evidence type="ECO:0000313" key="1">
    <source>
        <dbReference type="EMBL" id="MCS4157948.1"/>
    </source>
</evidence>
<name>A0AAW5P7K7_9BACT</name>
<protein>
    <recommendedName>
        <fullName evidence="3">Transposase</fullName>
    </recommendedName>
</protein>
<dbReference type="RefSeq" id="WP_259258398.1">
    <property type="nucleotide sequence ID" value="NZ_JANTZM010000008.1"/>
</dbReference>
<evidence type="ECO:0008006" key="3">
    <source>
        <dbReference type="Google" id="ProtNLM"/>
    </source>
</evidence>
<dbReference type="EMBL" id="JANTZM010000008">
    <property type="protein sequence ID" value="MCS4157948.1"/>
    <property type="molecule type" value="Genomic_DNA"/>
</dbReference>
<comment type="caution">
    <text evidence="1">The sequence shown here is derived from an EMBL/GenBank/DDBJ whole genome shotgun (WGS) entry which is preliminary data.</text>
</comment>
<reference evidence="1" key="1">
    <citation type="submission" date="2022-08" db="EMBL/GenBank/DDBJ databases">
        <title>Genomic Encyclopedia of Type Strains, Phase V (KMG-V): Genome sequencing to study the core and pangenomes of soil and plant-associated prokaryotes.</title>
        <authorList>
            <person name="Whitman W."/>
        </authorList>
    </citation>
    <scope>NUCLEOTIDE SEQUENCE</scope>
    <source>
        <strain evidence="1">SP3002</strain>
    </source>
</reference>
<evidence type="ECO:0000313" key="2">
    <source>
        <dbReference type="Proteomes" id="UP001155110"/>
    </source>
</evidence>
<dbReference type="AlphaFoldDB" id="A0AAW5P7K7"/>
<gene>
    <name evidence="1" type="ORF">GGP99_001915</name>
</gene>
<accession>A0AAW5P7K7</accession>
<organism evidence="1 2">
    <name type="scientific">Salinibacter ruber</name>
    <dbReference type="NCBI Taxonomy" id="146919"/>
    <lineage>
        <taxon>Bacteria</taxon>
        <taxon>Pseudomonadati</taxon>
        <taxon>Rhodothermota</taxon>
        <taxon>Rhodothermia</taxon>
        <taxon>Rhodothermales</taxon>
        <taxon>Salinibacteraceae</taxon>
        <taxon>Salinibacter</taxon>
    </lineage>
</organism>
<dbReference type="Proteomes" id="UP001155110">
    <property type="component" value="Unassembled WGS sequence"/>
</dbReference>
<sequence>MDDLCAYGLSSFCEALPPQEACRLAQQLKIHCTPEHGSWLNMAEIDMAEIENSAMARQRLSR</sequence>
<proteinExistence type="predicted"/>